<dbReference type="PANTHER" id="PTHR12341">
    <property type="entry name" value="5'-&gt;3' EXORIBONUCLEASE"/>
    <property type="match status" value="1"/>
</dbReference>
<dbReference type="VEuPathDB" id="TriTrypDB:BSAL_36230"/>
<evidence type="ECO:0000259" key="5">
    <source>
        <dbReference type="Pfam" id="PF03159"/>
    </source>
</evidence>
<dbReference type="Proteomes" id="UP000051952">
    <property type="component" value="Unassembled WGS sequence"/>
</dbReference>
<organism evidence="7 8">
    <name type="scientific">Bodo saltans</name>
    <name type="common">Flagellated protozoan</name>
    <dbReference type="NCBI Taxonomy" id="75058"/>
    <lineage>
        <taxon>Eukaryota</taxon>
        <taxon>Discoba</taxon>
        <taxon>Euglenozoa</taxon>
        <taxon>Kinetoplastea</taxon>
        <taxon>Metakinetoplastina</taxon>
        <taxon>Eubodonida</taxon>
        <taxon>Bodonidae</taxon>
        <taxon>Bodo</taxon>
    </lineage>
</organism>
<evidence type="ECO:0000256" key="1">
    <source>
        <dbReference type="ARBA" id="ARBA00022722"/>
    </source>
</evidence>
<evidence type="ECO:0000313" key="7">
    <source>
        <dbReference type="EMBL" id="CUG92227.1"/>
    </source>
</evidence>
<dbReference type="OMA" id="NQEGYHD"/>
<dbReference type="EMBL" id="CYKH01002021">
    <property type="protein sequence ID" value="CUG92227.1"/>
    <property type="molecule type" value="Genomic_DNA"/>
</dbReference>
<protein>
    <submittedName>
        <fullName evidence="7">5-3 exonuclease XRNC, putative</fullName>
    </submittedName>
</protein>
<dbReference type="PANTHER" id="PTHR12341:SF29">
    <property type="entry name" value="EXONUCLEASE XRNC, PUTATIVE-RELATED"/>
    <property type="match status" value="1"/>
</dbReference>
<feature type="domain" description="Xrn1 N-terminal" evidence="5">
    <location>
        <begin position="53"/>
        <end position="246"/>
    </location>
</feature>
<feature type="domain" description="Xrn1 helical" evidence="6">
    <location>
        <begin position="278"/>
        <end position="344"/>
    </location>
</feature>
<dbReference type="InterPro" id="IPR027073">
    <property type="entry name" value="5_3_exoribonuclease"/>
</dbReference>
<dbReference type="Gene3D" id="3.40.50.12390">
    <property type="match status" value="1"/>
</dbReference>
<dbReference type="GO" id="GO:0004534">
    <property type="term" value="F:5'-3' RNA exonuclease activity"/>
    <property type="evidence" value="ECO:0007669"/>
    <property type="project" value="TreeGrafter"/>
</dbReference>
<evidence type="ECO:0000256" key="3">
    <source>
        <dbReference type="ARBA" id="ARBA00022839"/>
    </source>
</evidence>
<gene>
    <name evidence="7" type="ORF">BSAL_36230</name>
</gene>
<dbReference type="GO" id="GO:0000956">
    <property type="term" value="P:nuclear-transcribed mRNA catabolic process"/>
    <property type="evidence" value="ECO:0007669"/>
    <property type="project" value="TreeGrafter"/>
</dbReference>
<keyword evidence="8" id="KW-1185">Reference proteome</keyword>
<dbReference type="OrthoDB" id="278118at2759"/>
<feature type="region of interest" description="Disordered" evidence="4">
    <location>
        <begin position="364"/>
        <end position="388"/>
    </location>
</feature>
<evidence type="ECO:0000256" key="4">
    <source>
        <dbReference type="SAM" id="MobiDB-lite"/>
    </source>
</evidence>
<dbReference type="InterPro" id="IPR041412">
    <property type="entry name" value="Xrn1_helical"/>
</dbReference>
<proteinExistence type="predicted"/>
<accession>A0A0S4JPQ7</accession>
<sequence>MGPQDHLYVDLNSLLYPAVNIAADALLQRLAAAEATGTGGGGMFLHQKGSSSASTASAVSVKEAEDAILAALVTLLEKLCSICPPQKLLYIASDGVSPMGKMSHQRARRQNSTARSAARRLCDVTGFDITMLTCGSSFMARVTHASHYFATMYVERINSKRHAANCRRQHNNPNEGSSSSAAPLLTAVVVDATSPGEGEHKIFEAIRAFRSFESYDHNVTHCVCSSDTDVVVSALTLHEPFLYALRFDPSGPHEPTAFSIEAFRAALYERLQPRKLDDFEKALHDFVFVILLFGNDFLPRIADVADIAEGALDAFIKFLADNFVSRGKRLVDEVTGVVHVEAAVYLFDFLEDLPGGSKASSLSIEFGSEGDGDTENPWELPQPAATGGGGVDDLSEIAAAKEQAIRQQCFAYWTMLQWAMQYSCGPVPMWNAAYPYSTVPSIAQLRKYCGMDVETVKVRGVPDEPLDVFAQLLILTPPHSVQRVLPPALRYTSSDKISGASGASSVDDVATILARSFEDIPMSDIVAWCKSWTPSQ</sequence>
<name>A0A0S4JPQ7_BODSA</name>
<keyword evidence="1" id="KW-0540">Nuclease</keyword>
<dbReference type="Pfam" id="PF03159">
    <property type="entry name" value="XRN_N"/>
    <property type="match status" value="1"/>
</dbReference>
<dbReference type="GO" id="GO:0005634">
    <property type="term" value="C:nucleus"/>
    <property type="evidence" value="ECO:0007669"/>
    <property type="project" value="TreeGrafter"/>
</dbReference>
<keyword evidence="3 7" id="KW-0269">Exonuclease</keyword>
<keyword evidence="2" id="KW-0378">Hydrolase</keyword>
<dbReference type="Pfam" id="PF17846">
    <property type="entry name" value="XRN_M"/>
    <property type="match status" value="1"/>
</dbReference>
<dbReference type="GO" id="GO:0003723">
    <property type="term" value="F:RNA binding"/>
    <property type="evidence" value="ECO:0007669"/>
    <property type="project" value="TreeGrafter"/>
</dbReference>
<reference evidence="8" key="1">
    <citation type="submission" date="2015-09" db="EMBL/GenBank/DDBJ databases">
        <authorList>
            <consortium name="Pathogen Informatics"/>
        </authorList>
    </citation>
    <scope>NUCLEOTIDE SEQUENCE [LARGE SCALE GENOMIC DNA]</scope>
    <source>
        <strain evidence="8">Lake Konstanz</strain>
    </source>
</reference>
<dbReference type="InterPro" id="IPR004859">
    <property type="entry name" value="Xrn1_N"/>
</dbReference>
<evidence type="ECO:0000256" key="2">
    <source>
        <dbReference type="ARBA" id="ARBA00022801"/>
    </source>
</evidence>
<evidence type="ECO:0000313" key="8">
    <source>
        <dbReference type="Proteomes" id="UP000051952"/>
    </source>
</evidence>
<dbReference type="AlphaFoldDB" id="A0A0S4JPQ7"/>
<evidence type="ECO:0000259" key="6">
    <source>
        <dbReference type="Pfam" id="PF17846"/>
    </source>
</evidence>